<evidence type="ECO:0000313" key="12">
    <source>
        <dbReference type="EMBL" id="CAF1381971.1"/>
    </source>
</evidence>
<evidence type="ECO:0000256" key="8">
    <source>
        <dbReference type="PROSITE-ProRule" id="PRU00076"/>
    </source>
</evidence>
<feature type="transmembrane region" description="Helical" evidence="9">
    <location>
        <begin position="64"/>
        <end position="84"/>
    </location>
</feature>
<comment type="caution">
    <text evidence="8">Lacks conserved residue(s) required for the propagation of feature annotation.</text>
</comment>
<dbReference type="PANTHER" id="PTHR21444:SF15">
    <property type="entry name" value="RECEPTOR FOR RETINOL UPTAKE STRA6"/>
    <property type="match status" value="1"/>
</dbReference>
<evidence type="ECO:0000256" key="1">
    <source>
        <dbReference type="ARBA" id="ARBA00004651"/>
    </source>
</evidence>
<dbReference type="GO" id="GO:0038023">
    <property type="term" value="F:signaling receptor activity"/>
    <property type="evidence" value="ECO:0007669"/>
    <property type="project" value="InterPro"/>
</dbReference>
<feature type="signal peptide" evidence="10">
    <location>
        <begin position="1"/>
        <end position="17"/>
    </location>
</feature>
<keyword evidence="6 9" id="KW-0472">Membrane</keyword>
<feature type="chain" id="PRO_5032509189" description="EGF-like domain-containing protein" evidence="10">
    <location>
        <begin position="18"/>
        <end position="853"/>
    </location>
</feature>
<gene>
    <name evidence="12" type="ORF">JYZ213_LOCUS36715</name>
</gene>
<reference evidence="12" key="1">
    <citation type="submission" date="2021-02" db="EMBL/GenBank/DDBJ databases">
        <authorList>
            <person name="Nowell W R."/>
        </authorList>
    </citation>
    <scope>NUCLEOTIDE SEQUENCE</scope>
</reference>
<evidence type="ECO:0000256" key="10">
    <source>
        <dbReference type="SAM" id="SignalP"/>
    </source>
</evidence>
<feature type="disulfide bond" evidence="8">
    <location>
        <begin position="45"/>
        <end position="54"/>
    </location>
</feature>
<dbReference type="PROSITE" id="PS50026">
    <property type="entry name" value="EGF_3"/>
    <property type="match status" value="1"/>
</dbReference>
<evidence type="ECO:0000256" key="7">
    <source>
        <dbReference type="ARBA" id="ARBA00023170"/>
    </source>
</evidence>
<protein>
    <recommendedName>
        <fullName evidence="11">EGF-like domain-containing protein</fullName>
    </recommendedName>
</protein>
<feature type="domain" description="EGF-like" evidence="11">
    <location>
        <begin position="17"/>
        <end position="55"/>
    </location>
</feature>
<feature type="transmembrane region" description="Helical" evidence="9">
    <location>
        <begin position="178"/>
        <end position="197"/>
    </location>
</feature>
<dbReference type="InterPro" id="IPR000742">
    <property type="entry name" value="EGF"/>
</dbReference>
<evidence type="ECO:0000313" key="13">
    <source>
        <dbReference type="Proteomes" id="UP000663845"/>
    </source>
</evidence>
<evidence type="ECO:0000256" key="5">
    <source>
        <dbReference type="ARBA" id="ARBA00022989"/>
    </source>
</evidence>
<evidence type="ECO:0000256" key="9">
    <source>
        <dbReference type="SAM" id="Phobius"/>
    </source>
</evidence>
<feature type="transmembrane region" description="Helical" evidence="9">
    <location>
        <begin position="661"/>
        <end position="686"/>
    </location>
</feature>
<proteinExistence type="predicted"/>
<comment type="caution">
    <text evidence="12">The sequence shown here is derived from an EMBL/GenBank/DDBJ whole genome shotgun (WGS) entry which is preliminary data.</text>
</comment>
<feature type="transmembrane region" description="Helical" evidence="9">
    <location>
        <begin position="452"/>
        <end position="474"/>
    </location>
</feature>
<keyword evidence="3" id="KW-1003">Cell membrane</keyword>
<dbReference type="InterPro" id="IPR026612">
    <property type="entry name" value="STRA6-like"/>
</dbReference>
<keyword evidence="10" id="KW-0732">Signal</keyword>
<sequence>MSLYILILFTTAVVINGQLNCSTYNPCGRNGYCFDIDNGEWSCECKFWWSGTTCNDLTNSGVQVIVLGCLLGLLVILFYGLQIFHKIRLKKKQPKEVKEKAIVYETTLIDLAFKNARRSARLSSCIVGVLTMILAAIGLISKWSLIQPIHNEIVNKYETNQSLYYIENSFCDTTDYDYFNLITFPISCFLILLFIITTKRTSLFRDKLWGYGAPPMPVDFISHIDRTFAAVIFAICADELLNIVQQVFDGSSKGGDGVIIVYLLRLLQVIVMGFRYYPFLAAVYMNTIFSLSCATLYAWFDFSMTIVNQGMCQVDFYPTYDDYLDNSSDIDTMFDYYGTGPNLVVVQLCTDIPRYLCLAYINIKIPMLLFKKLYQRFNRRNLSPEQRMLLQLTREQKAFFHTIRPDSVEMLYVQNLFRSADHRPPSHTLWGRLIPKKIYEWRDDFRFSTRIICIYSSMLLLLYYVIIQACIQVLPYLQPLEDTIQTAVDALSVVFIPDPEDDGQNNGDPTSSLNFPIPKLVRPYLFAVFITLIVIVLQLLVLLANMRRNLLQLFRGEDCEIPRRQRSRYVSYASGNIHFAGYFIGYLIWGFILIAAFSVVICVSIDAFITFGNVRFVEKILLKVIPSVLFVLFKQYLNKILAQYVFLQHRGEVLALNNRRILMIFIFFNFFLDAFLGFISSIVRLIKSVIGGIIYMCRLDYSPLGRKLETMDGGFSSYCGFLHTECTHRHPVMLVFVSLLYTQTKIKELAMYDRNYVDNFKGHVFELKKQSSSRYVRKWKLAVFLIRNPTIVFFRKAFLSQLNIEDLHALNDLDNDDKKNLQRRLSIYTRRMSAARASISSETNINIIEKQRF</sequence>
<keyword evidence="8" id="KW-0245">EGF-like domain</keyword>
<evidence type="ECO:0000256" key="4">
    <source>
        <dbReference type="ARBA" id="ARBA00022692"/>
    </source>
</evidence>
<feature type="transmembrane region" description="Helical" evidence="9">
    <location>
        <begin position="567"/>
        <end position="585"/>
    </location>
</feature>
<feature type="transmembrane region" description="Helical" evidence="9">
    <location>
        <begin position="620"/>
        <end position="637"/>
    </location>
</feature>
<evidence type="ECO:0000256" key="2">
    <source>
        <dbReference type="ARBA" id="ARBA00022448"/>
    </source>
</evidence>
<name>A0A815JNX0_9BILA</name>
<evidence type="ECO:0000256" key="6">
    <source>
        <dbReference type="ARBA" id="ARBA00023136"/>
    </source>
</evidence>
<dbReference type="Pfam" id="PF14752">
    <property type="entry name" value="RBP_receptor"/>
    <property type="match status" value="1"/>
</dbReference>
<keyword evidence="4 9" id="KW-0812">Transmembrane</keyword>
<keyword evidence="7" id="KW-0675">Receptor</keyword>
<feature type="transmembrane region" description="Helical" evidence="9">
    <location>
        <begin position="591"/>
        <end position="611"/>
    </location>
</feature>
<dbReference type="Proteomes" id="UP000663845">
    <property type="component" value="Unassembled WGS sequence"/>
</dbReference>
<dbReference type="PANTHER" id="PTHR21444">
    <property type="entry name" value="COILED-COIL DOMAIN-CONTAINING PROTEIN 180"/>
    <property type="match status" value="1"/>
</dbReference>
<feature type="transmembrane region" description="Helical" evidence="9">
    <location>
        <begin position="122"/>
        <end position="141"/>
    </location>
</feature>
<accession>A0A815JNX0</accession>
<keyword evidence="5 9" id="KW-1133">Transmembrane helix</keyword>
<dbReference type="PROSITE" id="PS00022">
    <property type="entry name" value="EGF_1"/>
    <property type="match status" value="1"/>
</dbReference>
<feature type="transmembrane region" description="Helical" evidence="9">
    <location>
        <begin position="524"/>
        <end position="546"/>
    </location>
</feature>
<feature type="transmembrane region" description="Helical" evidence="9">
    <location>
        <begin position="352"/>
        <end position="370"/>
    </location>
</feature>
<keyword evidence="8" id="KW-1015">Disulfide bond</keyword>
<dbReference type="EMBL" id="CAJNOG010000914">
    <property type="protein sequence ID" value="CAF1381971.1"/>
    <property type="molecule type" value="Genomic_DNA"/>
</dbReference>
<organism evidence="12 13">
    <name type="scientific">Adineta steineri</name>
    <dbReference type="NCBI Taxonomy" id="433720"/>
    <lineage>
        <taxon>Eukaryota</taxon>
        <taxon>Metazoa</taxon>
        <taxon>Spiralia</taxon>
        <taxon>Gnathifera</taxon>
        <taxon>Rotifera</taxon>
        <taxon>Eurotatoria</taxon>
        <taxon>Bdelloidea</taxon>
        <taxon>Adinetida</taxon>
        <taxon>Adinetidae</taxon>
        <taxon>Adineta</taxon>
    </lineage>
</organism>
<keyword evidence="2" id="KW-0813">Transport</keyword>
<feature type="transmembrane region" description="Helical" evidence="9">
    <location>
        <begin position="276"/>
        <end position="300"/>
    </location>
</feature>
<dbReference type="GO" id="GO:0071939">
    <property type="term" value="P:vitamin A import into cell"/>
    <property type="evidence" value="ECO:0007669"/>
    <property type="project" value="TreeGrafter"/>
</dbReference>
<dbReference type="AlphaFoldDB" id="A0A815JNX0"/>
<dbReference type="GO" id="GO:0034632">
    <property type="term" value="F:retinol transmembrane transporter activity"/>
    <property type="evidence" value="ECO:0007669"/>
    <property type="project" value="InterPro"/>
</dbReference>
<evidence type="ECO:0000256" key="3">
    <source>
        <dbReference type="ARBA" id="ARBA00022475"/>
    </source>
</evidence>
<dbReference type="GO" id="GO:0005886">
    <property type="term" value="C:plasma membrane"/>
    <property type="evidence" value="ECO:0007669"/>
    <property type="project" value="UniProtKB-SubCell"/>
</dbReference>
<evidence type="ECO:0000259" key="11">
    <source>
        <dbReference type="PROSITE" id="PS50026"/>
    </source>
</evidence>
<comment type="subcellular location">
    <subcellularLocation>
        <location evidence="1">Cell membrane</location>
        <topology evidence="1">Multi-pass membrane protein</topology>
    </subcellularLocation>
</comment>